<dbReference type="OrthoDB" id="6811967at2"/>
<dbReference type="PANTHER" id="PTHR30136:SF24">
    <property type="entry name" value="HTH-TYPE TRANSCRIPTIONAL REPRESSOR ALLR"/>
    <property type="match status" value="1"/>
</dbReference>
<dbReference type="GO" id="GO:0003700">
    <property type="term" value="F:DNA-binding transcription factor activity"/>
    <property type="evidence" value="ECO:0007669"/>
    <property type="project" value="TreeGrafter"/>
</dbReference>
<organism evidence="6 7">
    <name type="scientific">Rhodococcoides kyotonense</name>
    <dbReference type="NCBI Taxonomy" id="398843"/>
    <lineage>
        <taxon>Bacteria</taxon>
        <taxon>Bacillati</taxon>
        <taxon>Actinomycetota</taxon>
        <taxon>Actinomycetes</taxon>
        <taxon>Mycobacteriales</taxon>
        <taxon>Nocardiaceae</taxon>
        <taxon>Rhodococcoides</taxon>
    </lineage>
</organism>
<gene>
    <name evidence="6" type="ORF">SAMN05421642_1345</name>
</gene>
<evidence type="ECO:0000256" key="1">
    <source>
        <dbReference type="ARBA" id="ARBA00023015"/>
    </source>
</evidence>
<feature type="domain" description="IclR-ED" evidence="5">
    <location>
        <begin position="75"/>
        <end position="257"/>
    </location>
</feature>
<dbReference type="Proteomes" id="UP000198327">
    <property type="component" value="Unassembled WGS sequence"/>
</dbReference>
<dbReference type="SUPFAM" id="SSF55781">
    <property type="entry name" value="GAF domain-like"/>
    <property type="match status" value="1"/>
</dbReference>
<dbReference type="RefSeq" id="WP_089252762.1">
    <property type="nucleotide sequence ID" value="NZ_FZOW01000034.1"/>
</dbReference>
<dbReference type="AlphaFoldDB" id="A0A239NAF3"/>
<proteinExistence type="predicted"/>
<keyword evidence="2 6" id="KW-0238">DNA-binding</keyword>
<dbReference type="Gene3D" id="1.10.10.10">
    <property type="entry name" value="Winged helix-like DNA-binding domain superfamily/Winged helix DNA-binding domain"/>
    <property type="match status" value="1"/>
</dbReference>
<dbReference type="InterPro" id="IPR036390">
    <property type="entry name" value="WH_DNA-bd_sf"/>
</dbReference>
<evidence type="ECO:0000313" key="6">
    <source>
        <dbReference type="EMBL" id="SNT51977.1"/>
    </source>
</evidence>
<evidence type="ECO:0000313" key="7">
    <source>
        <dbReference type="Proteomes" id="UP000198327"/>
    </source>
</evidence>
<accession>A0A239NAF3</accession>
<dbReference type="Gene3D" id="3.30.450.40">
    <property type="match status" value="1"/>
</dbReference>
<keyword evidence="3" id="KW-0804">Transcription</keyword>
<dbReference type="STRING" id="398843.A3K89_11580"/>
<reference evidence="7" key="1">
    <citation type="submission" date="2017-06" db="EMBL/GenBank/DDBJ databases">
        <authorList>
            <person name="Varghese N."/>
            <person name="Submissions S."/>
        </authorList>
    </citation>
    <scope>NUCLEOTIDE SEQUENCE [LARGE SCALE GENOMIC DNA]</scope>
    <source>
        <strain evidence="7">JCM 23211</strain>
    </source>
</reference>
<sequence length="267" mass="28545">MAAPIESEGRDIVGAVLKACTLLEHFDAARPTWSLNDLTSASGMNKTTVHRLMTTLIHAGWVDRTPDGSYRVAMPLFEIGSAALVQVDIRAAARPYMESLAETFGDTAYLMVPAEEGAVCIDRLEGHNPLLVAGINIGSVMPYHAAAGPIVMLAFSNTLRERWFRRDLSAFTERTLTDVDALTEHLDAVRENGYSVSNSDYLQGVAAVAAPILGRDGTAVASISIGGRVEAFEGDALTDKIERVRDAAARLTRVAEALPAAAPPVRA</sequence>
<dbReference type="PANTHER" id="PTHR30136">
    <property type="entry name" value="HELIX-TURN-HELIX TRANSCRIPTIONAL REGULATOR, ICLR FAMILY"/>
    <property type="match status" value="1"/>
</dbReference>
<keyword evidence="7" id="KW-1185">Reference proteome</keyword>
<feature type="domain" description="HTH iclR-type" evidence="4">
    <location>
        <begin position="13"/>
        <end position="74"/>
    </location>
</feature>
<dbReference type="Pfam" id="PF01614">
    <property type="entry name" value="IclR_C"/>
    <property type="match status" value="1"/>
</dbReference>
<dbReference type="InterPro" id="IPR050707">
    <property type="entry name" value="HTH_MetabolicPath_Reg"/>
</dbReference>
<dbReference type="InterPro" id="IPR014757">
    <property type="entry name" value="Tscrpt_reg_IclR_C"/>
</dbReference>
<dbReference type="InterPro" id="IPR029016">
    <property type="entry name" value="GAF-like_dom_sf"/>
</dbReference>
<dbReference type="InterPro" id="IPR005471">
    <property type="entry name" value="Tscrpt_reg_IclR_N"/>
</dbReference>
<dbReference type="GO" id="GO:0003677">
    <property type="term" value="F:DNA binding"/>
    <property type="evidence" value="ECO:0007669"/>
    <property type="project" value="UniProtKB-KW"/>
</dbReference>
<dbReference type="GO" id="GO:0045892">
    <property type="term" value="P:negative regulation of DNA-templated transcription"/>
    <property type="evidence" value="ECO:0007669"/>
    <property type="project" value="TreeGrafter"/>
</dbReference>
<dbReference type="SUPFAM" id="SSF46785">
    <property type="entry name" value="Winged helix' DNA-binding domain"/>
    <property type="match status" value="1"/>
</dbReference>
<protein>
    <submittedName>
        <fullName evidence="6">DNA-binding transcriptional regulator, IclR family</fullName>
    </submittedName>
</protein>
<dbReference type="EMBL" id="FZOW01000034">
    <property type="protein sequence ID" value="SNT51977.1"/>
    <property type="molecule type" value="Genomic_DNA"/>
</dbReference>
<dbReference type="SMART" id="SM00346">
    <property type="entry name" value="HTH_ICLR"/>
    <property type="match status" value="1"/>
</dbReference>
<dbReference type="PROSITE" id="PS51077">
    <property type="entry name" value="HTH_ICLR"/>
    <property type="match status" value="1"/>
</dbReference>
<evidence type="ECO:0000259" key="5">
    <source>
        <dbReference type="PROSITE" id="PS51078"/>
    </source>
</evidence>
<dbReference type="InterPro" id="IPR036388">
    <property type="entry name" value="WH-like_DNA-bd_sf"/>
</dbReference>
<name>A0A239NAF3_9NOCA</name>
<keyword evidence="1" id="KW-0805">Transcription regulation</keyword>
<evidence type="ECO:0000256" key="2">
    <source>
        <dbReference type="ARBA" id="ARBA00023125"/>
    </source>
</evidence>
<dbReference type="Pfam" id="PF09339">
    <property type="entry name" value="HTH_IclR"/>
    <property type="match status" value="1"/>
</dbReference>
<dbReference type="PROSITE" id="PS51078">
    <property type="entry name" value="ICLR_ED"/>
    <property type="match status" value="1"/>
</dbReference>
<evidence type="ECO:0000256" key="3">
    <source>
        <dbReference type="ARBA" id="ARBA00023163"/>
    </source>
</evidence>
<evidence type="ECO:0000259" key="4">
    <source>
        <dbReference type="PROSITE" id="PS51077"/>
    </source>
</evidence>